<evidence type="ECO:0000259" key="7">
    <source>
        <dbReference type="Pfam" id="PF09335"/>
    </source>
</evidence>
<evidence type="ECO:0000256" key="5">
    <source>
        <dbReference type="ARBA" id="ARBA00023136"/>
    </source>
</evidence>
<keyword evidence="5 6" id="KW-0472">Membrane</keyword>
<dbReference type="PANTHER" id="PTHR12677:SF59">
    <property type="entry name" value="GOLGI APPARATUS MEMBRANE PROTEIN TVP38-RELATED"/>
    <property type="match status" value="1"/>
</dbReference>
<dbReference type="OrthoDB" id="9812980at2"/>
<feature type="transmembrane region" description="Helical" evidence="6">
    <location>
        <begin position="92"/>
        <end position="112"/>
    </location>
</feature>
<dbReference type="Proteomes" id="UP000197025">
    <property type="component" value="Unassembled WGS sequence"/>
</dbReference>
<dbReference type="RefSeq" id="WP_143597559.1">
    <property type="nucleotide sequence ID" value="NZ_FYEK01000028.1"/>
</dbReference>
<feature type="transmembrane region" description="Helical" evidence="6">
    <location>
        <begin position="169"/>
        <end position="191"/>
    </location>
</feature>
<name>A0A212R3U1_9CHLR</name>
<evidence type="ECO:0000256" key="6">
    <source>
        <dbReference type="RuleBase" id="RU366058"/>
    </source>
</evidence>
<evidence type="ECO:0000313" key="9">
    <source>
        <dbReference type="Proteomes" id="UP000197025"/>
    </source>
</evidence>
<keyword evidence="9" id="KW-1185">Reference proteome</keyword>
<evidence type="ECO:0000256" key="2">
    <source>
        <dbReference type="ARBA" id="ARBA00022475"/>
    </source>
</evidence>
<dbReference type="Pfam" id="PF09335">
    <property type="entry name" value="VTT_dom"/>
    <property type="match status" value="1"/>
</dbReference>
<feature type="transmembrane region" description="Helical" evidence="6">
    <location>
        <begin position="56"/>
        <end position="80"/>
    </location>
</feature>
<dbReference type="FunCoup" id="A0A212R3U1">
    <property type="interactions" value="66"/>
</dbReference>
<dbReference type="AlphaFoldDB" id="A0A212R3U1"/>
<keyword evidence="3 6" id="KW-0812">Transmembrane</keyword>
<feature type="transmembrane region" description="Helical" evidence="6">
    <location>
        <begin position="13"/>
        <end position="35"/>
    </location>
</feature>
<protein>
    <recommendedName>
        <fullName evidence="6">TVP38/TMEM64 family membrane protein</fullName>
    </recommendedName>
</protein>
<evidence type="ECO:0000256" key="1">
    <source>
        <dbReference type="ARBA" id="ARBA00004651"/>
    </source>
</evidence>
<dbReference type="EMBL" id="FYEK01000028">
    <property type="protein sequence ID" value="SNB66521.1"/>
    <property type="molecule type" value="Genomic_DNA"/>
</dbReference>
<comment type="subcellular location">
    <subcellularLocation>
        <location evidence="1 6">Cell membrane</location>
        <topology evidence="1 6">Multi-pass membrane protein</topology>
    </subcellularLocation>
</comment>
<proteinExistence type="inferred from homology"/>
<feature type="domain" description="VTT" evidence="7">
    <location>
        <begin position="73"/>
        <end position="189"/>
    </location>
</feature>
<accession>A0A212R3U1</accession>
<feature type="transmembrane region" description="Helical" evidence="6">
    <location>
        <begin position="196"/>
        <end position="217"/>
    </location>
</feature>
<dbReference type="GO" id="GO:0005886">
    <property type="term" value="C:plasma membrane"/>
    <property type="evidence" value="ECO:0007669"/>
    <property type="project" value="UniProtKB-SubCell"/>
</dbReference>
<comment type="similarity">
    <text evidence="6">Belongs to the TVP38/TMEM64 family.</text>
</comment>
<evidence type="ECO:0000313" key="8">
    <source>
        <dbReference type="EMBL" id="SNB66521.1"/>
    </source>
</evidence>
<dbReference type="InParanoid" id="A0A212R3U1"/>
<organism evidence="8 9">
    <name type="scientific">Thermoflexus hugenholtzii JAD2</name>
    <dbReference type="NCBI Taxonomy" id="877466"/>
    <lineage>
        <taxon>Bacteria</taxon>
        <taxon>Bacillati</taxon>
        <taxon>Chloroflexota</taxon>
        <taxon>Thermoflexia</taxon>
        <taxon>Thermoflexales</taxon>
        <taxon>Thermoflexaceae</taxon>
        <taxon>Thermoflexus</taxon>
    </lineage>
</organism>
<dbReference type="InterPro" id="IPR015414">
    <property type="entry name" value="TMEM64"/>
</dbReference>
<dbReference type="InterPro" id="IPR032816">
    <property type="entry name" value="VTT_dom"/>
</dbReference>
<keyword evidence="4 6" id="KW-1133">Transmembrane helix</keyword>
<evidence type="ECO:0000256" key="3">
    <source>
        <dbReference type="ARBA" id="ARBA00022692"/>
    </source>
</evidence>
<keyword evidence="2 6" id="KW-1003">Cell membrane</keyword>
<sequence>MSRLLPRGPRVGLWLRGAGLIALAAGGLLLFPHLWPMVTERERLEAWLAANRATGAFLLIGLNALQVILAPLPGALLGWISGYWFGPWWGSLVTWIGVSLGNGLTMAVARILGRPLLLAGLPAHRLERMDRLLRRYGLVLILIVFLLPFTPDDLLAWAVGLSPLPLGPAFAVSTLARLVHVLIANAIGAYLRSGDLLWLGMVAALSLGALALAWRLATAARLPLSALYDDRPG</sequence>
<gene>
    <name evidence="8" type="ORF">SAMN02746019_00001380</name>
</gene>
<evidence type="ECO:0000256" key="4">
    <source>
        <dbReference type="ARBA" id="ARBA00022989"/>
    </source>
</evidence>
<feature type="transmembrane region" description="Helical" evidence="6">
    <location>
        <begin position="132"/>
        <end position="149"/>
    </location>
</feature>
<dbReference type="PANTHER" id="PTHR12677">
    <property type="entry name" value="GOLGI APPARATUS MEMBRANE PROTEIN TVP38-RELATED"/>
    <property type="match status" value="1"/>
</dbReference>
<reference evidence="9" key="1">
    <citation type="submission" date="2017-06" db="EMBL/GenBank/DDBJ databases">
        <authorList>
            <person name="Varghese N."/>
            <person name="Submissions S."/>
        </authorList>
    </citation>
    <scope>NUCLEOTIDE SEQUENCE [LARGE SCALE GENOMIC DNA]</scope>
    <source>
        <strain evidence="9">JAD2</strain>
    </source>
</reference>